<dbReference type="InterPro" id="IPR001005">
    <property type="entry name" value="SANT/Myb"/>
</dbReference>
<evidence type="ECO:0000256" key="7">
    <source>
        <dbReference type="SAM" id="MobiDB-lite"/>
    </source>
</evidence>
<evidence type="ECO:0000259" key="9">
    <source>
        <dbReference type="PROSITE" id="PS51294"/>
    </source>
</evidence>
<keyword evidence="4" id="KW-0238">DNA-binding</keyword>
<dbReference type="CDD" id="cd00167">
    <property type="entry name" value="SANT"/>
    <property type="match status" value="2"/>
</dbReference>
<dbReference type="GO" id="GO:0005634">
    <property type="term" value="C:nucleus"/>
    <property type="evidence" value="ECO:0007669"/>
    <property type="project" value="UniProtKB-SubCell"/>
</dbReference>
<keyword evidence="5" id="KW-0804">Transcription</keyword>
<protein>
    <submittedName>
        <fullName evidence="10">Uncharacterized protein</fullName>
    </submittedName>
</protein>
<dbReference type="PANTHER" id="PTHR47995:SF18">
    <property type="entry name" value="TRANSCRIPTION FACTOR MYB65"/>
    <property type="match status" value="1"/>
</dbReference>
<feature type="compositionally biased region" description="Polar residues" evidence="7">
    <location>
        <begin position="155"/>
        <end position="170"/>
    </location>
</feature>
<dbReference type="FunFam" id="1.10.10.60:FF:000001">
    <property type="entry name" value="MYB-related transcription factor"/>
    <property type="match status" value="1"/>
</dbReference>
<dbReference type="GO" id="GO:0003677">
    <property type="term" value="F:DNA binding"/>
    <property type="evidence" value="ECO:0007669"/>
    <property type="project" value="UniProtKB-KW"/>
</dbReference>
<dbReference type="InterPro" id="IPR009057">
    <property type="entry name" value="Homeodomain-like_sf"/>
</dbReference>
<dbReference type="PROSITE" id="PS51294">
    <property type="entry name" value="HTH_MYB"/>
    <property type="match status" value="2"/>
</dbReference>
<accession>A0A9D4UKE9</accession>
<feature type="domain" description="Myb-like" evidence="8">
    <location>
        <begin position="57"/>
        <end position="107"/>
    </location>
</feature>
<name>A0A9D4UKE9_ADICA</name>
<dbReference type="SMART" id="SM00717">
    <property type="entry name" value="SANT"/>
    <property type="match status" value="2"/>
</dbReference>
<dbReference type="AlphaFoldDB" id="A0A9D4UKE9"/>
<evidence type="ECO:0000256" key="2">
    <source>
        <dbReference type="ARBA" id="ARBA00022737"/>
    </source>
</evidence>
<keyword evidence="6" id="KW-0539">Nucleus</keyword>
<evidence type="ECO:0000256" key="4">
    <source>
        <dbReference type="ARBA" id="ARBA00023125"/>
    </source>
</evidence>
<sequence>MENVSPLKKGPWTAEEDALLQAYVKQYGEGNWNCVQKYSGVARCGKSCRLRWTNHLRPNLKKCRFSPQEERLIIEQHALLGNRWSRISAMLHGRTDNEVKNFWNTRVKRHMRAGQPLYPPDIVPVASTCSQQREPECSADERRAVSLRFSGGSRADSNTGGSSHKSMSTGIQSLKTTKGETCVVNVSPKASQVYLKNNGPLTKSSNAIDERGFLLTSGTNMPSPGVYDNVVSSFGHPREVPFNKMMGSASGGPFCRFSSPNMCLQQPERCFYDVNMGKPELVYHGFPYEPEPPDRQLSMYALASSGVSFGVHDKIGSKQSTATSSCNFSSPRHEIECLNGELPSVQLAESADSSSSLSSPFSASQSLPLSEVDSFGSTSNECTATNSGRLFDVLLQQNGPSPKVLSADLVKQLLVVTPNNVSPKFTGPSSFQNLSRVASNDPLSLLGGRSLTLLTDDWKTTSENASPTIVPMFALQGIGDSNLNANGQLPLLNMETEDSVGPSVDEELDTLLAFERPDGYALYDERAHSGSIQLDQVGHSGGLEVLFKDAIVDIGGVADISAGNYNIGCCKLRACMTDFSFA</sequence>
<gene>
    <name evidence="10" type="ORF">GOP47_0015465</name>
</gene>
<dbReference type="InterPro" id="IPR017930">
    <property type="entry name" value="Myb_dom"/>
</dbReference>
<keyword evidence="11" id="KW-1185">Reference proteome</keyword>
<feature type="domain" description="HTH myb-type" evidence="9">
    <location>
        <begin position="1"/>
        <end position="60"/>
    </location>
</feature>
<feature type="region of interest" description="Disordered" evidence="7">
    <location>
        <begin position="148"/>
        <end position="170"/>
    </location>
</feature>
<proteinExistence type="predicted"/>
<dbReference type="Gene3D" id="1.10.10.60">
    <property type="entry name" value="Homeodomain-like"/>
    <property type="match status" value="2"/>
</dbReference>
<dbReference type="SUPFAM" id="SSF46689">
    <property type="entry name" value="Homeodomain-like"/>
    <property type="match status" value="1"/>
</dbReference>
<dbReference type="PANTHER" id="PTHR47995">
    <property type="entry name" value="TRANSCRIPTION FACTOR MYB33-RELATED"/>
    <property type="match status" value="1"/>
</dbReference>
<evidence type="ECO:0000259" key="8">
    <source>
        <dbReference type="PROSITE" id="PS50090"/>
    </source>
</evidence>
<organism evidence="10 11">
    <name type="scientific">Adiantum capillus-veneris</name>
    <name type="common">Maidenhair fern</name>
    <dbReference type="NCBI Taxonomy" id="13818"/>
    <lineage>
        <taxon>Eukaryota</taxon>
        <taxon>Viridiplantae</taxon>
        <taxon>Streptophyta</taxon>
        <taxon>Embryophyta</taxon>
        <taxon>Tracheophyta</taxon>
        <taxon>Polypodiopsida</taxon>
        <taxon>Polypodiidae</taxon>
        <taxon>Polypodiales</taxon>
        <taxon>Pteridineae</taxon>
        <taxon>Pteridaceae</taxon>
        <taxon>Vittarioideae</taxon>
        <taxon>Adiantum</taxon>
    </lineage>
</organism>
<keyword evidence="3" id="KW-0805">Transcription regulation</keyword>
<dbReference type="OrthoDB" id="2143914at2759"/>
<dbReference type="Proteomes" id="UP000886520">
    <property type="component" value="Chromosome 15"/>
</dbReference>
<feature type="domain" description="Myb-like" evidence="8">
    <location>
        <begin position="4"/>
        <end position="56"/>
    </location>
</feature>
<feature type="domain" description="HTH myb-type" evidence="9">
    <location>
        <begin position="61"/>
        <end position="111"/>
    </location>
</feature>
<evidence type="ECO:0000313" key="11">
    <source>
        <dbReference type="Proteomes" id="UP000886520"/>
    </source>
</evidence>
<comment type="subcellular location">
    <subcellularLocation>
        <location evidence="1">Nucleus</location>
    </subcellularLocation>
</comment>
<evidence type="ECO:0000256" key="5">
    <source>
        <dbReference type="ARBA" id="ARBA00023163"/>
    </source>
</evidence>
<keyword evidence="2" id="KW-0677">Repeat</keyword>
<evidence type="ECO:0000256" key="1">
    <source>
        <dbReference type="ARBA" id="ARBA00004123"/>
    </source>
</evidence>
<comment type="caution">
    <text evidence="10">The sequence shown here is derived from an EMBL/GenBank/DDBJ whole genome shotgun (WGS) entry which is preliminary data.</text>
</comment>
<evidence type="ECO:0000313" key="10">
    <source>
        <dbReference type="EMBL" id="KAI5069164.1"/>
    </source>
</evidence>
<evidence type="ECO:0000256" key="6">
    <source>
        <dbReference type="ARBA" id="ARBA00023242"/>
    </source>
</evidence>
<dbReference type="EMBL" id="JABFUD020000015">
    <property type="protein sequence ID" value="KAI5069164.1"/>
    <property type="molecule type" value="Genomic_DNA"/>
</dbReference>
<evidence type="ECO:0000256" key="3">
    <source>
        <dbReference type="ARBA" id="ARBA00023015"/>
    </source>
</evidence>
<dbReference type="PROSITE" id="PS50090">
    <property type="entry name" value="MYB_LIKE"/>
    <property type="match status" value="2"/>
</dbReference>
<reference evidence="10" key="1">
    <citation type="submission" date="2021-01" db="EMBL/GenBank/DDBJ databases">
        <title>Adiantum capillus-veneris genome.</title>
        <authorList>
            <person name="Fang Y."/>
            <person name="Liao Q."/>
        </authorList>
    </citation>
    <scope>NUCLEOTIDE SEQUENCE</scope>
    <source>
        <strain evidence="10">H3</strain>
        <tissue evidence="10">Leaf</tissue>
    </source>
</reference>
<dbReference type="Pfam" id="PF00249">
    <property type="entry name" value="Myb_DNA-binding"/>
    <property type="match status" value="2"/>
</dbReference>